<evidence type="ECO:0000313" key="2">
    <source>
        <dbReference type="Proteomes" id="UP001146468"/>
    </source>
</evidence>
<dbReference type="AlphaFoldDB" id="A0A9X3LXL9"/>
<keyword evidence="2" id="KW-1185">Reference proteome</keyword>
<proteinExistence type="predicted"/>
<sequence>MINESWPWKRDLWLAAERIENAKFNLADQLDNATLELDDYDFLYSDPEAEILYQVERDVLLSAYAMRRLIGIPTKMTREVARASIDVVDFPLREAAKSPDFWDALGDIDIYDLQSPKKRTVTVQTICNYFVHSLFLRFAWTIPTLSFEEYWALDGDDVRTQEDPRVLAGWLVASDRSSKNALTYVPLDDYVSILKRFAHDEVTTIRTWTDPDGIRHYETS</sequence>
<gene>
    <name evidence="1" type="ORF">L8U60_09100</name>
</gene>
<dbReference type="EMBL" id="JAKMUS010000016">
    <property type="protein sequence ID" value="MCZ9294638.1"/>
    <property type="molecule type" value="Genomic_DNA"/>
</dbReference>
<organism evidence="1 2">
    <name type="scientific">Corynebacterium meitnerae</name>
    <dbReference type="NCBI Taxonomy" id="2913498"/>
    <lineage>
        <taxon>Bacteria</taxon>
        <taxon>Bacillati</taxon>
        <taxon>Actinomycetota</taxon>
        <taxon>Actinomycetes</taxon>
        <taxon>Mycobacteriales</taxon>
        <taxon>Corynebacteriaceae</taxon>
        <taxon>Corynebacterium</taxon>
    </lineage>
</organism>
<comment type="caution">
    <text evidence="1">The sequence shown here is derived from an EMBL/GenBank/DDBJ whole genome shotgun (WGS) entry which is preliminary data.</text>
</comment>
<reference evidence="1" key="1">
    <citation type="submission" date="2022-02" db="EMBL/GenBank/DDBJ databases">
        <title>Corynebacterium sp. from urogenital microbiome.</title>
        <authorList>
            <person name="Cappelli E.A."/>
            <person name="Ribeiro T.G."/>
            <person name="Peixe L."/>
        </authorList>
    </citation>
    <scope>NUCLEOTIDE SEQUENCE</scope>
    <source>
        <strain evidence="1">C8Ua_172</strain>
    </source>
</reference>
<evidence type="ECO:0000313" key="1">
    <source>
        <dbReference type="EMBL" id="MCZ9294638.1"/>
    </source>
</evidence>
<name>A0A9X3LXL9_9CORY</name>
<accession>A0A9X3LXL9</accession>
<dbReference type="RefSeq" id="WP_269966055.1">
    <property type="nucleotide sequence ID" value="NZ_JAKMUS010000016.1"/>
</dbReference>
<dbReference type="Proteomes" id="UP001146468">
    <property type="component" value="Unassembled WGS sequence"/>
</dbReference>
<protein>
    <submittedName>
        <fullName evidence="1">Uncharacterized protein</fullName>
    </submittedName>
</protein>